<dbReference type="PROSITE" id="PS00409">
    <property type="entry name" value="PROKAR_NTER_METHYL"/>
    <property type="match status" value="1"/>
</dbReference>
<dbReference type="RefSeq" id="WP_146889089.1">
    <property type="nucleotide sequence ID" value="NZ_BJXB01000028.1"/>
</dbReference>
<accession>A0A511N9A6</accession>
<keyword evidence="3" id="KW-0812">Transmembrane</keyword>
<dbReference type="GO" id="GO:0009279">
    <property type="term" value="C:cell outer membrane"/>
    <property type="evidence" value="ECO:0007669"/>
    <property type="project" value="UniProtKB-SubCell"/>
</dbReference>
<dbReference type="Proteomes" id="UP000321306">
    <property type="component" value="Unassembled WGS sequence"/>
</dbReference>
<dbReference type="InterPro" id="IPR012902">
    <property type="entry name" value="N_methyl_site"/>
</dbReference>
<comment type="caution">
    <text evidence="4">The sequence shown here is derived from an EMBL/GenBank/DDBJ whole genome shotgun (WGS) entry which is preliminary data.</text>
</comment>
<evidence type="ECO:0000256" key="2">
    <source>
        <dbReference type="ARBA" id="ARBA00023237"/>
    </source>
</evidence>
<keyword evidence="3" id="KW-0472">Membrane</keyword>
<dbReference type="EMBL" id="BJXB01000028">
    <property type="protein sequence ID" value="GEM49127.1"/>
    <property type="molecule type" value="Genomic_DNA"/>
</dbReference>
<keyword evidence="3" id="KW-1133">Transmembrane helix</keyword>
<sequence>MKKTLQKGLTLIEVLVSLVILLLLATMTLNVIPLSKINRQALSQQTLTLGVKQYMESVSSNWQTRTTFDAGTLPDTASLASGFTCTAAVSDPDNIASGVAVRKRVTLTCKATGWADSVFITEFGRP</sequence>
<organism evidence="4 5">
    <name type="scientific">Deinococcus cellulosilyticus (strain DSM 18568 / NBRC 106333 / KACC 11606 / 5516J-15)</name>
    <dbReference type="NCBI Taxonomy" id="1223518"/>
    <lineage>
        <taxon>Bacteria</taxon>
        <taxon>Thermotogati</taxon>
        <taxon>Deinococcota</taxon>
        <taxon>Deinococci</taxon>
        <taxon>Deinococcales</taxon>
        <taxon>Deinococcaceae</taxon>
        <taxon>Deinococcus</taxon>
    </lineage>
</organism>
<dbReference type="Pfam" id="PF07963">
    <property type="entry name" value="N_methyl"/>
    <property type="match status" value="1"/>
</dbReference>
<dbReference type="OrthoDB" id="71253at2"/>
<evidence type="ECO:0000256" key="1">
    <source>
        <dbReference type="ARBA" id="ARBA00004442"/>
    </source>
</evidence>
<dbReference type="NCBIfam" id="TIGR02532">
    <property type="entry name" value="IV_pilin_GFxxxE"/>
    <property type="match status" value="1"/>
</dbReference>
<comment type="subcellular location">
    <subcellularLocation>
        <location evidence="1">Cell outer membrane</location>
    </subcellularLocation>
</comment>
<keyword evidence="2" id="KW-0998">Cell outer membrane</keyword>
<name>A0A511N9A6_DEIC1</name>
<proteinExistence type="predicted"/>
<keyword evidence="5" id="KW-1185">Reference proteome</keyword>
<evidence type="ECO:0000313" key="5">
    <source>
        <dbReference type="Proteomes" id="UP000321306"/>
    </source>
</evidence>
<feature type="transmembrane region" description="Helical" evidence="3">
    <location>
        <begin position="12"/>
        <end position="32"/>
    </location>
</feature>
<protein>
    <submittedName>
        <fullName evidence="4">Uncharacterized protein</fullName>
    </submittedName>
</protein>
<evidence type="ECO:0000313" key="4">
    <source>
        <dbReference type="EMBL" id="GEM49127.1"/>
    </source>
</evidence>
<gene>
    <name evidence="4" type="ORF">DC3_47620</name>
</gene>
<reference evidence="4 5" key="1">
    <citation type="submission" date="2019-07" db="EMBL/GenBank/DDBJ databases">
        <title>Whole genome shotgun sequence of Deinococcus cellulosilyticus NBRC 106333.</title>
        <authorList>
            <person name="Hosoyama A."/>
            <person name="Uohara A."/>
            <person name="Ohji S."/>
            <person name="Ichikawa N."/>
        </authorList>
    </citation>
    <scope>NUCLEOTIDE SEQUENCE [LARGE SCALE GENOMIC DNA]</scope>
    <source>
        <strain evidence="4 5">NBRC 106333</strain>
    </source>
</reference>
<evidence type="ECO:0000256" key="3">
    <source>
        <dbReference type="SAM" id="Phobius"/>
    </source>
</evidence>
<dbReference type="AlphaFoldDB" id="A0A511N9A6"/>